<comment type="caution">
    <text evidence="2">The sequence shown here is derived from an EMBL/GenBank/DDBJ whole genome shotgun (WGS) entry which is preliminary data.</text>
</comment>
<dbReference type="Pfam" id="PF08242">
    <property type="entry name" value="Methyltransf_12"/>
    <property type="match status" value="1"/>
</dbReference>
<feature type="domain" description="Methyltransferase type 12" evidence="1">
    <location>
        <begin position="46"/>
        <end position="144"/>
    </location>
</feature>
<reference evidence="2" key="1">
    <citation type="submission" date="2021-11" db="EMBL/GenBank/DDBJ databases">
        <title>Streptomyces corallinus and Kineosporia corallina sp. nov., two new coral-derived marine actinobacteria.</title>
        <authorList>
            <person name="Buangrab K."/>
            <person name="Sutthacheep M."/>
            <person name="Yeemin T."/>
            <person name="Harunari E."/>
            <person name="Igarashi Y."/>
            <person name="Sripreechasak P."/>
            <person name="Kanchanasin P."/>
            <person name="Tanasupawat S."/>
            <person name="Phongsopitanun W."/>
        </authorList>
    </citation>
    <scope>NUCLEOTIDE SEQUENCE</scope>
    <source>
        <strain evidence="2">JCM 31032</strain>
    </source>
</reference>
<organism evidence="2 3">
    <name type="scientific">Kineosporia babensis</name>
    <dbReference type="NCBI Taxonomy" id="499548"/>
    <lineage>
        <taxon>Bacteria</taxon>
        <taxon>Bacillati</taxon>
        <taxon>Actinomycetota</taxon>
        <taxon>Actinomycetes</taxon>
        <taxon>Kineosporiales</taxon>
        <taxon>Kineosporiaceae</taxon>
        <taxon>Kineosporia</taxon>
    </lineage>
</organism>
<dbReference type="Proteomes" id="UP001138997">
    <property type="component" value="Unassembled WGS sequence"/>
</dbReference>
<accession>A0A9X1NIW3</accession>
<keyword evidence="2" id="KW-0489">Methyltransferase</keyword>
<keyword evidence="3" id="KW-1185">Reference proteome</keyword>
<keyword evidence="2" id="KW-0808">Transferase</keyword>
<dbReference type="CDD" id="cd02440">
    <property type="entry name" value="AdoMet_MTases"/>
    <property type="match status" value="1"/>
</dbReference>
<dbReference type="EMBL" id="JAJOMB010000014">
    <property type="protein sequence ID" value="MCD5313923.1"/>
    <property type="molecule type" value="Genomic_DNA"/>
</dbReference>
<dbReference type="AlphaFoldDB" id="A0A9X1NIW3"/>
<sequence length="244" mass="25970">MTDKHQGLYDLSGEHVAVLMTPAWGSLGPALARALDGLDATSGPVLDVGAGAGPATRTIAQTLPEARVLAIEPDRGLRTALLSMVVSDPDLAARVTVAATDLLSTPWPETISGMVALNVLGHLPPDDRRTAWHRLASSLAAEGRAVIDLSPPFTDEAIPPFDMAAITLGERQHGGTAQARVIAPRVLEWQMDYQVREGETVISETTVRYEWHLFSPDEVAAELSEAGLKLHEPAAPGGLYLITH</sequence>
<dbReference type="GO" id="GO:0008168">
    <property type="term" value="F:methyltransferase activity"/>
    <property type="evidence" value="ECO:0007669"/>
    <property type="project" value="UniProtKB-KW"/>
</dbReference>
<dbReference type="Gene3D" id="3.40.50.150">
    <property type="entry name" value="Vaccinia Virus protein VP39"/>
    <property type="match status" value="1"/>
</dbReference>
<dbReference type="GO" id="GO:0032259">
    <property type="term" value="P:methylation"/>
    <property type="evidence" value="ECO:0007669"/>
    <property type="project" value="UniProtKB-KW"/>
</dbReference>
<protein>
    <submittedName>
        <fullName evidence="2">Class I SAM-dependent methyltransferase</fullName>
    </submittedName>
</protein>
<dbReference type="InterPro" id="IPR029063">
    <property type="entry name" value="SAM-dependent_MTases_sf"/>
</dbReference>
<name>A0A9X1NIW3_9ACTN</name>
<evidence type="ECO:0000313" key="2">
    <source>
        <dbReference type="EMBL" id="MCD5313923.1"/>
    </source>
</evidence>
<dbReference type="RefSeq" id="WP_231445946.1">
    <property type="nucleotide sequence ID" value="NZ_JAJOMB010000014.1"/>
</dbReference>
<dbReference type="SUPFAM" id="SSF53335">
    <property type="entry name" value="S-adenosyl-L-methionine-dependent methyltransferases"/>
    <property type="match status" value="1"/>
</dbReference>
<proteinExistence type="predicted"/>
<evidence type="ECO:0000259" key="1">
    <source>
        <dbReference type="Pfam" id="PF08242"/>
    </source>
</evidence>
<dbReference type="InterPro" id="IPR013217">
    <property type="entry name" value="Methyltransf_12"/>
</dbReference>
<gene>
    <name evidence="2" type="ORF">LR394_23725</name>
</gene>
<evidence type="ECO:0000313" key="3">
    <source>
        <dbReference type="Proteomes" id="UP001138997"/>
    </source>
</evidence>